<dbReference type="EMBL" id="FUWG01000015">
    <property type="protein sequence ID" value="SJZ64937.1"/>
    <property type="molecule type" value="Genomic_DNA"/>
</dbReference>
<reference evidence="11 12" key="1">
    <citation type="submission" date="2017-02" db="EMBL/GenBank/DDBJ databases">
        <authorList>
            <person name="Peterson S.W."/>
        </authorList>
    </citation>
    <scope>NUCLEOTIDE SEQUENCE [LARGE SCALE GENOMIC DNA]</scope>
    <source>
        <strain evidence="11 12">ATCC BAA-908</strain>
    </source>
</reference>
<dbReference type="HAMAP" id="MF_00462">
    <property type="entry name" value="RsxD_RnfD"/>
    <property type="match status" value="1"/>
</dbReference>
<dbReference type="STRING" id="261392.SAMN02745149_01939"/>
<feature type="transmembrane region" description="Helical" evidence="10">
    <location>
        <begin position="189"/>
        <end position="211"/>
    </location>
</feature>
<keyword evidence="8 10" id="KW-1133">Transmembrane helix</keyword>
<evidence type="ECO:0000313" key="12">
    <source>
        <dbReference type="Proteomes" id="UP000190423"/>
    </source>
</evidence>
<name>A0A1T4MDK6_TREPO</name>
<dbReference type="NCBIfam" id="TIGR01946">
    <property type="entry name" value="rnfD"/>
    <property type="match status" value="1"/>
</dbReference>
<keyword evidence="1 10" id="KW-0813">Transport</keyword>
<dbReference type="InterPro" id="IPR004338">
    <property type="entry name" value="NqrB/RnfD"/>
</dbReference>
<keyword evidence="2 10" id="KW-0597">Phosphoprotein</keyword>
<evidence type="ECO:0000313" key="11">
    <source>
        <dbReference type="EMBL" id="SJZ64937.1"/>
    </source>
</evidence>
<dbReference type="AlphaFoldDB" id="A0A1T4MDK6"/>
<proteinExistence type="inferred from homology"/>
<keyword evidence="6 10" id="KW-1278">Translocase</keyword>
<dbReference type="EC" id="7.-.-.-" evidence="10"/>
<keyword evidence="9 10" id="KW-0472">Membrane</keyword>
<evidence type="ECO:0000256" key="3">
    <source>
        <dbReference type="ARBA" id="ARBA00022630"/>
    </source>
</evidence>
<feature type="modified residue" description="FMN phosphoryl threonine" evidence="10">
    <location>
        <position position="167"/>
    </location>
</feature>
<keyword evidence="3 10" id="KW-0285">Flavoprotein</keyword>
<dbReference type="GeneID" id="78317216"/>
<dbReference type="InterPro" id="IPR011303">
    <property type="entry name" value="RnfD_bac"/>
</dbReference>
<evidence type="ECO:0000256" key="5">
    <source>
        <dbReference type="ARBA" id="ARBA00022692"/>
    </source>
</evidence>
<keyword evidence="4 10" id="KW-0288">FMN</keyword>
<comment type="cofactor">
    <cofactor evidence="10">
        <name>FMN</name>
        <dbReference type="ChEBI" id="CHEBI:58210"/>
    </cofactor>
</comment>
<feature type="transmembrane region" description="Helical" evidence="10">
    <location>
        <begin position="126"/>
        <end position="146"/>
    </location>
</feature>
<dbReference type="Pfam" id="PF03116">
    <property type="entry name" value="NQR2_RnfD_RnfE"/>
    <property type="match status" value="1"/>
</dbReference>
<feature type="transmembrane region" description="Helical" evidence="10">
    <location>
        <begin position="248"/>
        <end position="267"/>
    </location>
</feature>
<dbReference type="OrthoDB" id="9776359at2"/>
<evidence type="ECO:0000256" key="4">
    <source>
        <dbReference type="ARBA" id="ARBA00022643"/>
    </source>
</evidence>
<feature type="transmembrane region" description="Helical" evidence="10">
    <location>
        <begin position="47"/>
        <end position="64"/>
    </location>
</feature>
<evidence type="ECO:0000256" key="9">
    <source>
        <dbReference type="ARBA" id="ARBA00023136"/>
    </source>
</evidence>
<comment type="subunit">
    <text evidence="10">The complex is composed of six subunits: RnfA, RnfB, RnfC, RnfD, RnfE and RnfG.</text>
</comment>
<comment type="similarity">
    <text evidence="10">Belongs to the NqrB/RnfD family.</text>
</comment>
<evidence type="ECO:0000256" key="1">
    <source>
        <dbReference type="ARBA" id="ARBA00022448"/>
    </source>
</evidence>
<comment type="function">
    <text evidence="10">Part of a membrane-bound complex that couples electron transfer with translocation of ions across the membrane.</text>
</comment>
<feature type="transmembrane region" description="Helical" evidence="10">
    <location>
        <begin position="71"/>
        <end position="88"/>
    </location>
</feature>
<evidence type="ECO:0000256" key="6">
    <source>
        <dbReference type="ARBA" id="ARBA00022967"/>
    </source>
</evidence>
<sequence>MAENRFYLSSSPHFTFGLSTQKIMMAVLIALLPECIAGVLFFGIKALVTILVSVASCVLFEFLFQKLTKQPIMVSNLSACVSGVMLALVCPPTIPVWMIVIGAAVAVVVAKGLFGGIGSNVFNPALTGRAVLFISFPLAMGAEWMLPKKMTEALSAACKLDAVSSATPLSQIAGGTFTAEAGTYLEYFLGYKGGCIGETSVLLIFISFLFLLTIQVIDWRAPVAMVGTVVAASFLAALPSGINEACRSAVLSVLTGGLAFGAVFMVTDYATTPVTKTGRLLFGFGCGLITFLIRKFGGYPEGVMFSILIMNAVAPCLNNVTSRMYGYGKKGNRRPDVSKITQEFDLRSIPQEEK</sequence>
<dbReference type="GO" id="GO:0005886">
    <property type="term" value="C:plasma membrane"/>
    <property type="evidence" value="ECO:0007669"/>
    <property type="project" value="UniProtKB-SubCell"/>
</dbReference>
<accession>A0A1T4MDK6</accession>
<dbReference type="GO" id="GO:0055085">
    <property type="term" value="P:transmembrane transport"/>
    <property type="evidence" value="ECO:0007669"/>
    <property type="project" value="InterPro"/>
</dbReference>
<feature type="transmembrane region" description="Helical" evidence="10">
    <location>
        <begin position="303"/>
        <end position="320"/>
    </location>
</feature>
<organism evidence="11 12">
    <name type="scientific">Treponema porcinum</name>
    <dbReference type="NCBI Taxonomy" id="261392"/>
    <lineage>
        <taxon>Bacteria</taxon>
        <taxon>Pseudomonadati</taxon>
        <taxon>Spirochaetota</taxon>
        <taxon>Spirochaetia</taxon>
        <taxon>Spirochaetales</taxon>
        <taxon>Treponemataceae</taxon>
        <taxon>Treponema</taxon>
    </lineage>
</organism>
<evidence type="ECO:0000256" key="10">
    <source>
        <dbReference type="HAMAP-Rule" id="MF_00462"/>
    </source>
</evidence>
<dbReference type="GO" id="GO:0022900">
    <property type="term" value="P:electron transport chain"/>
    <property type="evidence" value="ECO:0007669"/>
    <property type="project" value="UniProtKB-UniRule"/>
</dbReference>
<evidence type="ECO:0000256" key="8">
    <source>
        <dbReference type="ARBA" id="ARBA00022989"/>
    </source>
</evidence>
<keyword evidence="12" id="KW-1185">Reference proteome</keyword>
<keyword evidence="5 10" id="KW-0812">Transmembrane</keyword>
<dbReference type="PANTHER" id="PTHR30578">
    <property type="entry name" value="ELECTRON TRANSPORT COMPLEX PROTEIN RNFD"/>
    <property type="match status" value="1"/>
</dbReference>
<evidence type="ECO:0000256" key="2">
    <source>
        <dbReference type="ARBA" id="ARBA00022553"/>
    </source>
</evidence>
<keyword evidence="10" id="KW-1003">Cell membrane</keyword>
<keyword evidence="7 10" id="KW-0249">Electron transport</keyword>
<dbReference type="Proteomes" id="UP000190423">
    <property type="component" value="Unassembled WGS sequence"/>
</dbReference>
<dbReference type="PANTHER" id="PTHR30578:SF0">
    <property type="entry name" value="ION-TRANSLOCATING OXIDOREDUCTASE COMPLEX SUBUNIT D"/>
    <property type="match status" value="1"/>
</dbReference>
<dbReference type="RefSeq" id="WP_078933836.1">
    <property type="nucleotide sequence ID" value="NZ_FUWG01000015.1"/>
</dbReference>
<comment type="subcellular location">
    <subcellularLocation>
        <location evidence="10">Cell membrane</location>
        <topology evidence="10">Multi-pass membrane protein</topology>
    </subcellularLocation>
</comment>
<feature type="transmembrane region" description="Helical" evidence="10">
    <location>
        <begin position="223"/>
        <end position="242"/>
    </location>
</feature>
<evidence type="ECO:0000256" key="7">
    <source>
        <dbReference type="ARBA" id="ARBA00022982"/>
    </source>
</evidence>
<protein>
    <recommendedName>
        <fullName evidence="10">Ion-translocating oxidoreductase complex subunit D</fullName>
        <ecNumber evidence="10">7.-.-.-</ecNumber>
    </recommendedName>
    <alternativeName>
        <fullName evidence="10">Rnf electron transport complex subunit D</fullName>
    </alternativeName>
</protein>
<gene>
    <name evidence="10" type="primary">rnfD</name>
    <name evidence="11" type="ORF">SAMN02745149_01939</name>
</gene>